<dbReference type="GO" id="GO:0016491">
    <property type="term" value="F:oxidoreductase activity"/>
    <property type="evidence" value="ECO:0007669"/>
    <property type="project" value="UniProtKB-KW"/>
</dbReference>
<evidence type="ECO:0000256" key="1">
    <source>
        <dbReference type="ARBA" id="ARBA00001974"/>
    </source>
</evidence>
<dbReference type="InterPro" id="IPR009100">
    <property type="entry name" value="AcylCoA_DH/oxidase_NM_dom_sf"/>
</dbReference>
<dbReference type="InterPro" id="IPR037069">
    <property type="entry name" value="AcylCoA_DH/ox_N_sf"/>
</dbReference>
<keyword evidence="3" id="KW-0285">Flavoprotein</keyword>
<dbReference type="InterPro" id="IPR013786">
    <property type="entry name" value="AcylCoA_DH/ox_N"/>
</dbReference>
<gene>
    <name evidence="7" type="ORF">ACFP3R_32400</name>
</gene>
<dbReference type="SUPFAM" id="SSF56645">
    <property type="entry name" value="Acyl-CoA dehydrogenase NM domain-like"/>
    <property type="match status" value="1"/>
</dbReference>
<dbReference type="Gene3D" id="2.40.110.10">
    <property type="entry name" value="Butyryl-CoA Dehydrogenase, subunit A, domain 2"/>
    <property type="match status" value="1"/>
</dbReference>
<dbReference type="PIRSF" id="PIRSF016578">
    <property type="entry name" value="HsaA"/>
    <property type="match status" value="1"/>
</dbReference>
<dbReference type="Gene3D" id="1.20.140.10">
    <property type="entry name" value="Butyryl-CoA Dehydrogenase, subunit A, domain 3"/>
    <property type="match status" value="1"/>
</dbReference>
<dbReference type="PANTHER" id="PTHR43884">
    <property type="entry name" value="ACYL-COA DEHYDROGENASE"/>
    <property type="match status" value="1"/>
</dbReference>
<dbReference type="Proteomes" id="UP001596220">
    <property type="component" value="Unassembled WGS sequence"/>
</dbReference>
<feature type="domain" description="Acyl-CoA dehydrogenase/oxidase N-terminal" evidence="6">
    <location>
        <begin position="16"/>
        <end position="116"/>
    </location>
</feature>
<feature type="domain" description="Acyl-CoA dehydrogenase/oxidase C-terminal" evidence="5">
    <location>
        <begin position="244"/>
        <end position="372"/>
    </location>
</feature>
<proteinExistence type="inferred from homology"/>
<dbReference type="InterPro" id="IPR009075">
    <property type="entry name" value="AcylCo_DH/oxidase_C"/>
</dbReference>
<dbReference type="InterPro" id="IPR046373">
    <property type="entry name" value="Acyl-CoA_Oxase/DH_mid-dom_sf"/>
</dbReference>
<keyword evidence="7" id="KW-0560">Oxidoreductase</keyword>
<dbReference type="EMBL" id="JBHSQO010000053">
    <property type="protein sequence ID" value="MFC6093993.1"/>
    <property type="molecule type" value="Genomic_DNA"/>
</dbReference>
<dbReference type="Pfam" id="PF00441">
    <property type="entry name" value="Acyl-CoA_dh_1"/>
    <property type="match status" value="1"/>
</dbReference>
<evidence type="ECO:0000313" key="7">
    <source>
        <dbReference type="EMBL" id="MFC6093993.1"/>
    </source>
</evidence>
<organism evidence="7 8">
    <name type="scientific">Saccharothrix lopnurensis</name>
    <dbReference type="NCBI Taxonomy" id="1670621"/>
    <lineage>
        <taxon>Bacteria</taxon>
        <taxon>Bacillati</taxon>
        <taxon>Actinomycetota</taxon>
        <taxon>Actinomycetes</taxon>
        <taxon>Pseudonocardiales</taxon>
        <taxon>Pseudonocardiaceae</taxon>
        <taxon>Saccharothrix</taxon>
    </lineage>
</organism>
<dbReference type="EC" id="1.-.-.-" evidence="7"/>
<name>A0ABW1PFY6_9PSEU</name>
<keyword evidence="8" id="KW-1185">Reference proteome</keyword>
<comment type="cofactor">
    <cofactor evidence="1">
        <name>FAD</name>
        <dbReference type="ChEBI" id="CHEBI:57692"/>
    </cofactor>
</comment>
<dbReference type="Pfam" id="PF02771">
    <property type="entry name" value="Acyl-CoA_dh_N"/>
    <property type="match status" value="1"/>
</dbReference>
<evidence type="ECO:0000256" key="3">
    <source>
        <dbReference type="ARBA" id="ARBA00022630"/>
    </source>
</evidence>
<sequence>MTAAAPPRTADLGALADAVAEVVAEHARQSDAEAAFPVRALDGLRATGLLGLLVPVEHGGLGGSVADVLTVSTRLGRADMSAAMIFAMHCQQVAAVVRHAGDRLRDQLLPAIAQGELYLASVTTEAGKGGHLLTARAELRDDDGELVVDRFAPIVTGGAHADGFLVTMLGPGATSANQVSLVYAARDQLEVVPVGEWQPLGMRASSSGALRLRGRVPGHQVIGRHGGFREIVTTTFGPLAHLGWSACWLGTASGALSRVLGLLRDPAARGSLDLGSELLLTRLARSRQRLEVVNALLWRAEAVVAREDDLSRPRTQLLLNELKITAAEECYAAVDELVDAVGLRHGYLRDSPTGLERALRDLRSAALNYGNDRLYLADGRLALLDQEVRFA</sequence>
<keyword evidence="4" id="KW-0274">FAD</keyword>
<reference evidence="8" key="1">
    <citation type="journal article" date="2019" name="Int. J. Syst. Evol. Microbiol.">
        <title>The Global Catalogue of Microorganisms (GCM) 10K type strain sequencing project: providing services to taxonomists for standard genome sequencing and annotation.</title>
        <authorList>
            <consortium name="The Broad Institute Genomics Platform"/>
            <consortium name="The Broad Institute Genome Sequencing Center for Infectious Disease"/>
            <person name="Wu L."/>
            <person name="Ma J."/>
        </authorList>
    </citation>
    <scope>NUCLEOTIDE SEQUENCE [LARGE SCALE GENOMIC DNA]</scope>
    <source>
        <strain evidence="8">CGMCC 4.7246</strain>
    </source>
</reference>
<dbReference type="InterPro" id="IPR036250">
    <property type="entry name" value="AcylCo_DH-like_C"/>
</dbReference>
<evidence type="ECO:0000259" key="5">
    <source>
        <dbReference type="Pfam" id="PF00441"/>
    </source>
</evidence>
<protein>
    <submittedName>
        <fullName evidence="7">Acyl-CoA dehydrogenase family protein</fullName>
        <ecNumber evidence="7">1.-.-.-</ecNumber>
    </submittedName>
</protein>
<evidence type="ECO:0000256" key="2">
    <source>
        <dbReference type="ARBA" id="ARBA00009347"/>
    </source>
</evidence>
<evidence type="ECO:0000256" key="4">
    <source>
        <dbReference type="ARBA" id="ARBA00022827"/>
    </source>
</evidence>
<dbReference type="PANTHER" id="PTHR43884:SF12">
    <property type="entry name" value="ISOVALERYL-COA DEHYDROGENASE, MITOCHONDRIAL-RELATED"/>
    <property type="match status" value="1"/>
</dbReference>
<comment type="similarity">
    <text evidence="2">Belongs to the acyl-CoA dehydrogenase family.</text>
</comment>
<comment type="caution">
    <text evidence="7">The sequence shown here is derived from an EMBL/GenBank/DDBJ whole genome shotgun (WGS) entry which is preliminary data.</text>
</comment>
<evidence type="ECO:0000259" key="6">
    <source>
        <dbReference type="Pfam" id="PF02771"/>
    </source>
</evidence>
<dbReference type="SUPFAM" id="SSF47203">
    <property type="entry name" value="Acyl-CoA dehydrogenase C-terminal domain-like"/>
    <property type="match status" value="1"/>
</dbReference>
<accession>A0ABW1PFY6</accession>
<evidence type="ECO:0000313" key="8">
    <source>
        <dbReference type="Proteomes" id="UP001596220"/>
    </source>
</evidence>
<dbReference type="Gene3D" id="1.10.540.10">
    <property type="entry name" value="Acyl-CoA dehydrogenase/oxidase, N-terminal domain"/>
    <property type="match status" value="1"/>
</dbReference>
<dbReference type="RefSeq" id="WP_380641723.1">
    <property type="nucleotide sequence ID" value="NZ_JBHSQO010000053.1"/>
</dbReference>